<dbReference type="GO" id="GO:0005886">
    <property type="term" value="C:plasma membrane"/>
    <property type="evidence" value="ECO:0007669"/>
    <property type="project" value="UniProtKB-SubCell"/>
</dbReference>
<proteinExistence type="inferred from homology"/>
<keyword evidence="2" id="KW-0813">Transport</keyword>
<protein>
    <submittedName>
        <fullName evidence="11">C4-dicarboxylate transporter, DctQ subunit</fullName>
    </submittedName>
</protein>
<dbReference type="Pfam" id="PF04290">
    <property type="entry name" value="DctQ"/>
    <property type="match status" value="1"/>
</dbReference>
<keyword evidence="5 9" id="KW-0812">Transmembrane</keyword>
<dbReference type="GO" id="GO:0015740">
    <property type="term" value="P:C4-dicarboxylate transport"/>
    <property type="evidence" value="ECO:0007669"/>
    <property type="project" value="TreeGrafter"/>
</dbReference>
<keyword evidence="3" id="KW-1003">Cell membrane</keyword>
<dbReference type="InterPro" id="IPR055348">
    <property type="entry name" value="DctQ"/>
</dbReference>
<comment type="similarity">
    <text evidence="8">Belongs to the TRAP transporter small permease family.</text>
</comment>
<evidence type="ECO:0000259" key="10">
    <source>
        <dbReference type="Pfam" id="PF04290"/>
    </source>
</evidence>
<feature type="transmembrane region" description="Helical" evidence="9">
    <location>
        <begin position="14"/>
        <end position="35"/>
    </location>
</feature>
<evidence type="ECO:0000256" key="9">
    <source>
        <dbReference type="SAM" id="Phobius"/>
    </source>
</evidence>
<dbReference type="OrthoDB" id="9815614at2"/>
<evidence type="ECO:0000256" key="8">
    <source>
        <dbReference type="ARBA" id="ARBA00038436"/>
    </source>
</evidence>
<dbReference type="GO" id="GO:0022857">
    <property type="term" value="F:transmembrane transporter activity"/>
    <property type="evidence" value="ECO:0007669"/>
    <property type="project" value="TreeGrafter"/>
</dbReference>
<organism evidence="11 12">
    <name type="scientific">Alteribacillus persepolensis</name>
    <dbReference type="NCBI Taxonomy" id="568899"/>
    <lineage>
        <taxon>Bacteria</taxon>
        <taxon>Bacillati</taxon>
        <taxon>Bacillota</taxon>
        <taxon>Bacilli</taxon>
        <taxon>Bacillales</taxon>
        <taxon>Bacillaceae</taxon>
        <taxon>Alteribacillus</taxon>
    </lineage>
</organism>
<evidence type="ECO:0000256" key="7">
    <source>
        <dbReference type="ARBA" id="ARBA00023136"/>
    </source>
</evidence>
<evidence type="ECO:0000256" key="3">
    <source>
        <dbReference type="ARBA" id="ARBA00022475"/>
    </source>
</evidence>
<evidence type="ECO:0000256" key="6">
    <source>
        <dbReference type="ARBA" id="ARBA00022989"/>
    </source>
</evidence>
<dbReference type="STRING" id="568899.SAMN05192534_10235"/>
<feature type="domain" description="Tripartite ATP-independent periplasmic transporters DctQ component" evidence="10">
    <location>
        <begin position="26"/>
        <end position="149"/>
    </location>
</feature>
<dbReference type="PANTHER" id="PTHR35011">
    <property type="entry name" value="2,3-DIKETO-L-GULONATE TRAP TRANSPORTER SMALL PERMEASE PROTEIN YIAM"/>
    <property type="match status" value="1"/>
</dbReference>
<sequence>MKVIHGISEWIDRFVRAIITTFLIVMTGILAAQIIARSVFQGGFVWTDEMARFLMIAFVFLGASAAIKDRSHITVSILEDWKPSLKKWLAPIQWVVMMAYAVFIVIVGFETLSIVRHQLSVNMGISMGYVYIVLPIAALIMIIHLVARIGKKEKEEEVTN</sequence>
<feature type="transmembrane region" description="Helical" evidence="9">
    <location>
        <begin position="129"/>
        <end position="147"/>
    </location>
</feature>
<evidence type="ECO:0000313" key="11">
    <source>
        <dbReference type="EMBL" id="SDH16359.1"/>
    </source>
</evidence>
<evidence type="ECO:0000256" key="5">
    <source>
        <dbReference type="ARBA" id="ARBA00022692"/>
    </source>
</evidence>
<name>A0A1G8A5Z3_9BACI</name>
<keyword evidence="12" id="KW-1185">Reference proteome</keyword>
<reference evidence="11 12" key="1">
    <citation type="submission" date="2016-10" db="EMBL/GenBank/DDBJ databases">
        <authorList>
            <person name="de Groot N.N."/>
        </authorList>
    </citation>
    <scope>NUCLEOTIDE SEQUENCE [LARGE SCALE GENOMIC DNA]</scope>
    <source>
        <strain evidence="11 12">DSM 21632</strain>
    </source>
</reference>
<dbReference type="EMBL" id="FNDK01000002">
    <property type="protein sequence ID" value="SDH16359.1"/>
    <property type="molecule type" value="Genomic_DNA"/>
</dbReference>
<dbReference type="AlphaFoldDB" id="A0A1G8A5Z3"/>
<keyword evidence="7 9" id="KW-0472">Membrane</keyword>
<comment type="subcellular location">
    <subcellularLocation>
        <location evidence="1">Cell inner membrane</location>
        <topology evidence="1">Multi-pass membrane protein</topology>
    </subcellularLocation>
</comment>
<evidence type="ECO:0000256" key="2">
    <source>
        <dbReference type="ARBA" id="ARBA00022448"/>
    </source>
</evidence>
<keyword evidence="6 9" id="KW-1133">Transmembrane helix</keyword>
<evidence type="ECO:0000256" key="1">
    <source>
        <dbReference type="ARBA" id="ARBA00004429"/>
    </source>
</evidence>
<dbReference type="RefSeq" id="WP_091271213.1">
    <property type="nucleotide sequence ID" value="NZ_FNDK01000002.1"/>
</dbReference>
<gene>
    <name evidence="11" type="ORF">SAMN05192534_10235</name>
</gene>
<feature type="transmembrane region" description="Helical" evidence="9">
    <location>
        <begin position="50"/>
        <end position="67"/>
    </location>
</feature>
<keyword evidence="4" id="KW-0997">Cell inner membrane</keyword>
<accession>A0A1G8A5Z3</accession>
<evidence type="ECO:0000256" key="4">
    <source>
        <dbReference type="ARBA" id="ARBA00022519"/>
    </source>
</evidence>
<dbReference type="Proteomes" id="UP000199163">
    <property type="component" value="Unassembled WGS sequence"/>
</dbReference>
<dbReference type="PANTHER" id="PTHR35011:SF2">
    <property type="entry name" value="2,3-DIKETO-L-GULONATE TRAP TRANSPORTER SMALL PERMEASE PROTEIN YIAM"/>
    <property type="match status" value="1"/>
</dbReference>
<evidence type="ECO:0000313" key="12">
    <source>
        <dbReference type="Proteomes" id="UP000199163"/>
    </source>
</evidence>
<dbReference type="InterPro" id="IPR007387">
    <property type="entry name" value="TRAP_DctQ"/>
</dbReference>
<feature type="transmembrane region" description="Helical" evidence="9">
    <location>
        <begin position="88"/>
        <end position="109"/>
    </location>
</feature>